<feature type="transmembrane region" description="Helical" evidence="6">
    <location>
        <begin position="321"/>
        <end position="344"/>
    </location>
</feature>
<keyword evidence="3 6" id="KW-0812">Transmembrane</keyword>
<feature type="transmembrane region" description="Helical" evidence="6">
    <location>
        <begin position="400"/>
        <end position="420"/>
    </location>
</feature>
<feature type="transmembrane region" description="Helical" evidence="6">
    <location>
        <begin position="278"/>
        <end position="300"/>
    </location>
</feature>
<sequence>MTATPDRNIHLWLAPTLAVVAYFVVLWFGHSSQISITLAITIWVGYWWISEAIPIPFTSLLPFVLLPAFGVIDYKEASSSLGNHVIVLLMGAFLMAKALEASGVHKRIAFNIIAFIGGTSSFRIVLSFMTASAFLSMWISNTATVLALLPVATAIGMSSNDKQFTIALLLGLAYSASIGGVGTLIGTPPNVIFASVYDNFSGHEFDFVEWMKIGVPVVIVTIPVVAYWLTRGTKLTTQITLPQMFQWSTSEKRVLTIFGIIALLWITRNNPFGGWSELIGISSIGDATIALLGVVLMATVKGDQQVPLLTWNKAKTIPWDMLLLFSGGICLAKGFSASGLSELIGQLLSSTLDLPIFWVLLILTISLSFLTEVTSNTATATLFMPILASVALTKGLPLELIMIPAVISCSFAFCLPVATAPNSIVFASGQITIKDMAKNGIMLNFIGGFIVSTVCWALI</sequence>
<feature type="transmembrane region" description="Helical" evidence="6">
    <location>
        <begin position="207"/>
        <end position="229"/>
    </location>
</feature>
<keyword evidence="5 6" id="KW-0472">Membrane</keyword>
<gene>
    <name evidence="8" type="ORF">RT723_01525</name>
</gene>
<feature type="domain" description="Citrate transporter-like" evidence="7">
    <location>
        <begin position="47"/>
        <end position="396"/>
    </location>
</feature>
<evidence type="ECO:0000256" key="3">
    <source>
        <dbReference type="ARBA" id="ARBA00022692"/>
    </source>
</evidence>
<name>A0ABU3QWA0_9GAMM</name>
<keyword evidence="9" id="KW-1185">Reference proteome</keyword>
<dbReference type="PANTHER" id="PTHR10283">
    <property type="entry name" value="SOLUTE CARRIER FAMILY 13 MEMBER"/>
    <property type="match status" value="1"/>
</dbReference>
<reference evidence="8 9" key="1">
    <citation type="submission" date="2023-10" db="EMBL/GenBank/DDBJ databases">
        <title>Psychrosphaera aquimaarina strain SW33 isolated from seawater.</title>
        <authorList>
            <person name="Bayburt H."/>
            <person name="Kim J.M."/>
            <person name="Choi B.J."/>
            <person name="Jeon C.O."/>
        </authorList>
    </citation>
    <scope>NUCLEOTIDE SEQUENCE [LARGE SCALE GENOMIC DNA]</scope>
    <source>
        <strain evidence="8 9">KCTC 52743</strain>
    </source>
</reference>
<dbReference type="EMBL" id="JAWCUA010000001">
    <property type="protein sequence ID" value="MDU0111711.1"/>
    <property type="molecule type" value="Genomic_DNA"/>
</dbReference>
<feature type="transmembrane region" description="Helical" evidence="6">
    <location>
        <begin position="12"/>
        <end position="29"/>
    </location>
</feature>
<dbReference type="InterPro" id="IPR004680">
    <property type="entry name" value="Cit_transptr-like_dom"/>
</dbReference>
<feature type="transmembrane region" description="Helical" evidence="6">
    <location>
        <begin position="250"/>
        <end position="266"/>
    </location>
</feature>
<comment type="subcellular location">
    <subcellularLocation>
        <location evidence="1">Membrane</location>
        <topology evidence="1">Multi-pass membrane protein</topology>
    </subcellularLocation>
</comment>
<feature type="transmembrane region" description="Helical" evidence="6">
    <location>
        <begin position="135"/>
        <end position="157"/>
    </location>
</feature>
<feature type="transmembrane region" description="Helical" evidence="6">
    <location>
        <begin position="356"/>
        <end position="388"/>
    </location>
</feature>
<dbReference type="PANTHER" id="PTHR10283:SF82">
    <property type="entry name" value="SOLUTE CARRIER FAMILY 13 MEMBER 2"/>
    <property type="match status" value="1"/>
</dbReference>
<evidence type="ECO:0000313" key="9">
    <source>
        <dbReference type="Proteomes" id="UP001257914"/>
    </source>
</evidence>
<evidence type="ECO:0000256" key="4">
    <source>
        <dbReference type="ARBA" id="ARBA00022989"/>
    </source>
</evidence>
<proteinExistence type="predicted"/>
<evidence type="ECO:0000259" key="7">
    <source>
        <dbReference type="Pfam" id="PF03600"/>
    </source>
</evidence>
<feature type="transmembrane region" description="Helical" evidence="6">
    <location>
        <begin position="164"/>
        <end position="187"/>
    </location>
</feature>
<organism evidence="8 9">
    <name type="scientific">Psychrosphaera aquimarina</name>
    <dbReference type="NCBI Taxonomy" id="2044854"/>
    <lineage>
        <taxon>Bacteria</taxon>
        <taxon>Pseudomonadati</taxon>
        <taxon>Pseudomonadota</taxon>
        <taxon>Gammaproteobacteria</taxon>
        <taxon>Alteromonadales</taxon>
        <taxon>Pseudoalteromonadaceae</taxon>
        <taxon>Psychrosphaera</taxon>
    </lineage>
</organism>
<dbReference type="PROSITE" id="PS01271">
    <property type="entry name" value="NA_SULFATE"/>
    <property type="match status" value="1"/>
</dbReference>
<dbReference type="NCBIfam" id="TIGR00785">
    <property type="entry name" value="dass"/>
    <property type="match status" value="1"/>
</dbReference>
<evidence type="ECO:0000256" key="1">
    <source>
        <dbReference type="ARBA" id="ARBA00004141"/>
    </source>
</evidence>
<keyword evidence="4 6" id="KW-1133">Transmembrane helix</keyword>
<feature type="transmembrane region" description="Helical" evidence="6">
    <location>
        <begin position="108"/>
        <end position="129"/>
    </location>
</feature>
<accession>A0ABU3QWA0</accession>
<evidence type="ECO:0000256" key="6">
    <source>
        <dbReference type="SAM" id="Phobius"/>
    </source>
</evidence>
<keyword evidence="2" id="KW-0813">Transport</keyword>
<feature type="transmembrane region" description="Helical" evidence="6">
    <location>
        <begin position="440"/>
        <end position="458"/>
    </location>
</feature>
<dbReference type="CDD" id="cd01115">
    <property type="entry name" value="SLC13_permease"/>
    <property type="match status" value="1"/>
</dbReference>
<dbReference type="RefSeq" id="WP_315945611.1">
    <property type="nucleotide sequence ID" value="NZ_JAWCUA010000001.1"/>
</dbReference>
<comment type="caution">
    <text evidence="8">The sequence shown here is derived from an EMBL/GenBank/DDBJ whole genome shotgun (WGS) entry which is preliminary data.</text>
</comment>
<dbReference type="InterPro" id="IPR001898">
    <property type="entry name" value="SLC13A/DASS"/>
</dbReference>
<evidence type="ECO:0000256" key="2">
    <source>
        <dbReference type="ARBA" id="ARBA00022448"/>
    </source>
</evidence>
<dbReference type="InterPro" id="IPR031312">
    <property type="entry name" value="Na/sul_symport_CS"/>
</dbReference>
<evidence type="ECO:0000256" key="5">
    <source>
        <dbReference type="ARBA" id="ARBA00023136"/>
    </source>
</evidence>
<protein>
    <submittedName>
        <fullName evidence="8">SLC13 family permease</fullName>
    </submittedName>
</protein>
<feature type="transmembrane region" description="Helical" evidence="6">
    <location>
        <begin position="77"/>
        <end position="96"/>
    </location>
</feature>
<feature type="transmembrane region" description="Helical" evidence="6">
    <location>
        <begin position="36"/>
        <end position="57"/>
    </location>
</feature>
<evidence type="ECO:0000313" key="8">
    <source>
        <dbReference type="EMBL" id="MDU0111711.1"/>
    </source>
</evidence>
<dbReference type="Pfam" id="PF03600">
    <property type="entry name" value="CitMHS"/>
    <property type="match status" value="1"/>
</dbReference>
<dbReference type="Proteomes" id="UP001257914">
    <property type="component" value="Unassembled WGS sequence"/>
</dbReference>